<keyword evidence="5 10" id="KW-0804">Transcription</keyword>
<evidence type="ECO:0000256" key="8">
    <source>
        <dbReference type="PROSITE-ProRule" id="PRU00108"/>
    </source>
</evidence>
<evidence type="ECO:0000256" key="2">
    <source>
        <dbReference type="ARBA" id="ARBA00023015"/>
    </source>
</evidence>
<evidence type="ECO:0000313" key="14">
    <source>
        <dbReference type="EMBL" id="MBA0773029.1"/>
    </source>
</evidence>
<dbReference type="Gene3D" id="1.10.10.60">
    <property type="entry name" value="Homeodomain-like"/>
    <property type="match status" value="1"/>
</dbReference>
<dbReference type="InterPro" id="IPR009057">
    <property type="entry name" value="Homeodomain-like_sf"/>
</dbReference>
<dbReference type="GO" id="GO:0000976">
    <property type="term" value="F:transcription cis-regulatory region binding"/>
    <property type="evidence" value="ECO:0007669"/>
    <property type="project" value="UniProtKB-ARBA"/>
</dbReference>
<dbReference type="InterPro" id="IPR000047">
    <property type="entry name" value="HTH_motif"/>
</dbReference>
<evidence type="ECO:0000256" key="12">
    <source>
        <dbReference type="SAM" id="MobiDB-lite"/>
    </source>
</evidence>
<evidence type="ECO:0000313" key="15">
    <source>
        <dbReference type="Proteomes" id="UP000593568"/>
    </source>
</evidence>
<comment type="subcellular location">
    <subcellularLocation>
        <location evidence="1 8 9">Nucleus</location>
    </subcellularLocation>
</comment>
<dbReference type="GO" id="GO:0005634">
    <property type="term" value="C:nucleus"/>
    <property type="evidence" value="ECO:0007669"/>
    <property type="project" value="UniProtKB-SubCell"/>
</dbReference>
<evidence type="ECO:0000256" key="11">
    <source>
        <dbReference type="SAM" id="Coils"/>
    </source>
</evidence>
<dbReference type="PANTHER" id="PTHR24326">
    <property type="entry name" value="HOMEOBOX-LEUCINE ZIPPER PROTEIN"/>
    <property type="match status" value="1"/>
</dbReference>
<dbReference type="SMART" id="SM00389">
    <property type="entry name" value="HOX"/>
    <property type="match status" value="1"/>
</dbReference>
<evidence type="ECO:0000259" key="13">
    <source>
        <dbReference type="PROSITE" id="PS50071"/>
    </source>
</evidence>
<dbReference type="Pfam" id="PF02183">
    <property type="entry name" value="HALZ"/>
    <property type="match status" value="1"/>
</dbReference>
<evidence type="ECO:0000256" key="3">
    <source>
        <dbReference type="ARBA" id="ARBA00023125"/>
    </source>
</evidence>
<evidence type="ECO:0000256" key="6">
    <source>
        <dbReference type="ARBA" id="ARBA00023242"/>
    </source>
</evidence>
<feature type="coiled-coil region" evidence="11">
    <location>
        <begin position="188"/>
        <end position="229"/>
    </location>
</feature>
<name>A0A7J9EJ12_9ROSI</name>
<dbReference type="PROSITE" id="PS50071">
    <property type="entry name" value="HOMEOBOX_2"/>
    <property type="match status" value="1"/>
</dbReference>
<dbReference type="GO" id="GO:0000981">
    <property type="term" value="F:DNA-binding transcription factor activity, RNA polymerase II-specific"/>
    <property type="evidence" value="ECO:0007669"/>
    <property type="project" value="UniProtKB-UniRule"/>
</dbReference>
<dbReference type="PANTHER" id="PTHR24326:SF606">
    <property type="entry name" value="HOMEOBOX-LEUCINE ZIPPER PROTEIN ATHB-54"/>
    <property type="match status" value="1"/>
</dbReference>
<organism evidence="14 15">
    <name type="scientific">Gossypium trilobum</name>
    <dbReference type="NCBI Taxonomy" id="34281"/>
    <lineage>
        <taxon>Eukaryota</taxon>
        <taxon>Viridiplantae</taxon>
        <taxon>Streptophyta</taxon>
        <taxon>Embryophyta</taxon>
        <taxon>Tracheophyta</taxon>
        <taxon>Spermatophyta</taxon>
        <taxon>Magnoliopsida</taxon>
        <taxon>eudicotyledons</taxon>
        <taxon>Gunneridae</taxon>
        <taxon>Pentapetalae</taxon>
        <taxon>rosids</taxon>
        <taxon>malvids</taxon>
        <taxon>Malvales</taxon>
        <taxon>Malvaceae</taxon>
        <taxon>Malvoideae</taxon>
        <taxon>Gossypium</taxon>
    </lineage>
</organism>
<feature type="compositionally biased region" description="Basic and acidic residues" evidence="12">
    <location>
        <begin position="232"/>
        <end position="244"/>
    </location>
</feature>
<dbReference type="PROSITE" id="PS00027">
    <property type="entry name" value="HOMEOBOX_1"/>
    <property type="match status" value="1"/>
</dbReference>
<keyword evidence="2 10" id="KW-0805">Transcription regulation</keyword>
<feature type="domain" description="Homeobox" evidence="13">
    <location>
        <begin position="129"/>
        <end position="189"/>
    </location>
</feature>
<evidence type="ECO:0000256" key="9">
    <source>
        <dbReference type="RuleBase" id="RU000682"/>
    </source>
</evidence>
<feature type="region of interest" description="Disordered" evidence="12">
    <location>
        <begin position="232"/>
        <end position="264"/>
    </location>
</feature>
<proteinExistence type="inferred from homology"/>
<dbReference type="SUPFAM" id="SSF46689">
    <property type="entry name" value="Homeodomain-like"/>
    <property type="match status" value="1"/>
</dbReference>
<dbReference type="Proteomes" id="UP000593568">
    <property type="component" value="Unassembled WGS sequence"/>
</dbReference>
<evidence type="ECO:0000256" key="10">
    <source>
        <dbReference type="RuleBase" id="RU369038"/>
    </source>
</evidence>
<keyword evidence="15" id="KW-1185">Reference proteome</keyword>
<accession>A0A7J9EJ12</accession>
<evidence type="ECO:0000256" key="7">
    <source>
        <dbReference type="ARBA" id="ARBA00025748"/>
    </source>
</evidence>
<dbReference type="FunFam" id="1.10.10.60:FF:000144">
    <property type="entry name" value="homeobox-leucine zipper protein ATHB-6-like"/>
    <property type="match status" value="1"/>
</dbReference>
<feature type="DNA-binding region" description="Homeobox" evidence="8">
    <location>
        <begin position="131"/>
        <end position="190"/>
    </location>
</feature>
<dbReference type="EMBL" id="JABEZW010000008">
    <property type="protein sequence ID" value="MBA0773029.1"/>
    <property type="molecule type" value="Genomic_DNA"/>
</dbReference>
<feature type="non-terminal residue" evidence="14">
    <location>
        <position position="417"/>
    </location>
</feature>
<sequence>VAFFSPFNLVGSSSDDVDDNDEADILKKKKKQQDRSFSLKILMAGGRVYRSNTSADAGSNNLSVLLQSQWVPSSSEPLDTLFIPGSSPSPFLVSGTRSMVSFEGVDRRRSYFRTFDGEEKVEEDIEEYLHRSEKKRRLTVDQVQFLEKSFEAENKLEPDRKVRLAKDLGLQSRQVAIWFQNRRARWKTKQLEKDHDSLQASYNSLKADYDNLVKETDKLKEEVVQLTDKLLLEGREKGEPELPDAKTSSQELPSEAAEGEESKVVPVVSAKSDYTEGVHSSVLLEGAGSTYPFEPDQSDLSQDEEDNLSKGLLHLPSCVPVILDSLLMIMPFGLGLTEFLDANREDVLHCFEEPTPGAWALLKNDLLCSDSCNGAEWRKWIVDIDDDDDDDDDDDAFVTVLFAARDSFTYTLQDLLF</sequence>
<keyword evidence="3 8" id="KW-0238">DNA-binding</keyword>
<comment type="function">
    <text evidence="10">Transcription factor.</text>
</comment>
<dbReference type="InterPro" id="IPR045224">
    <property type="entry name" value="HDZip_class_I_plant"/>
</dbReference>
<evidence type="ECO:0000256" key="4">
    <source>
        <dbReference type="ARBA" id="ARBA00023155"/>
    </source>
</evidence>
<dbReference type="PRINTS" id="PR00031">
    <property type="entry name" value="HTHREPRESSR"/>
</dbReference>
<comment type="caution">
    <text evidence="14">The sequence shown here is derived from an EMBL/GenBank/DDBJ whole genome shotgun (WGS) entry which is preliminary data.</text>
</comment>
<dbReference type="InterPro" id="IPR001356">
    <property type="entry name" value="HD"/>
</dbReference>
<keyword evidence="11" id="KW-0175">Coiled coil</keyword>
<protein>
    <recommendedName>
        <fullName evidence="10">Homeobox-leucine zipper protein</fullName>
    </recommendedName>
    <alternativeName>
        <fullName evidence="10">HD-ZIP protein</fullName>
    </alternativeName>
    <alternativeName>
        <fullName evidence="10">Homeodomain transcription factor</fullName>
    </alternativeName>
</protein>
<evidence type="ECO:0000256" key="5">
    <source>
        <dbReference type="ARBA" id="ARBA00023163"/>
    </source>
</evidence>
<reference evidence="14 15" key="1">
    <citation type="journal article" date="2019" name="Genome Biol. Evol.">
        <title>Insights into the evolution of the New World diploid cottons (Gossypium, subgenus Houzingenia) based on genome sequencing.</title>
        <authorList>
            <person name="Grover C.E."/>
            <person name="Arick M.A. 2nd"/>
            <person name="Thrash A."/>
            <person name="Conover J.L."/>
            <person name="Sanders W.S."/>
            <person name="Peterson D.G."/>
            <person name="Frelichowski J.E."/>
            <person name="Scheffler J.A."/>
            <person name="Scheffler B.E."/>
            <person name="Wendel J.F."/>
        </authorList>
    </citation>
    <scope>NUCLEOTIDE SEQUENCE [LARGE SCALE GENOMIC DNA]</scope>
    <source>
        <strain evidence="14">8</strain>
        <tissue evidence="14">Leaf</tissue>
    </source>
</reference>
<dbReference type="CDD" id="cd00086">
    <property type="entry name" value="homeodomain"/>
    <property type="match status" value="1"/>
</dbReference>
<dbReference type="AlphaFoldDB" id="A0A7J9EJ12"/>
<feature type="region of interest" description="Disordered" evidence="12">
    <location>
        <begin position="286"/>
        <end position="305"/>
    </location>
</feature>
<dbReference type="InterPro" id="IPR017970">
    <property type="entry name" value="Homeobox_CS"/>
</dbReference>
<dbReference type="GO" id="GO:0045893">
    <property type="term" value="P:positive regulation of DNA-templated transcription"/>
    <property type="evidence" value="ECO:0007669"/>
    <property type="project" value="TreeGrafter"/>
</dbReference>
<gene>
    <name evidence="14" type="ORF">Gotri_008332</name>
</gene>
<keyword evidence="4 8" id="KW-0371">Homeobox</keyword>
<keyword evidence="6 8" id="KW-0539">Nucleus</keyword>
<dbReference type="Pfam" id="PF00046">
    <property type="entry name" value="Homeodomain"/>
    <property type="match status" value="1"/>
</dbReference>
<dbReference type="InterPro" id="IPR003106">
    <property type="entry name" value="Leu_zip_homeo"/>
</dbReference>
<comment type="similarity">
    <text evidence="7 10">Belongs to the HD-ZIP homeobox family. Class I subfamily.</text>
</comment>
<evidence type="ECO:0000256" key="1">
    <source>
        <dbReference type="ARBA" id="ARBA00004123"/>
    </source>
</evidence>